<dbReference type="InterPro" id="IPR016181">
    <property type="entry name" value="Acyl_CoA_acyltransferase"/>
</dbReference>
<gene>
    <name evidence="2" type="ORF">CYR34_09750</name>
</gene>
<name>A0A2N5END5_9GAMM</name>
<comment type="caution">
    <text evidence="2">The sequence shown here is derived from an EMBL/GenBank/DDBJ whole genome shotgun (WGS) entry which is preliminary data.</text>
</comment>
<dbReference type="GO" id="GO:0016747">
    <property type="term" value="F:acyltransferase activity, transferring groups other than amino-acyl groups"/>
    <property type="evidence" value="ECO:0007669"/>
    <property type="project" value="InterPro"/>
</dbReference>
<dbReference type="AlphaFoldDB" id="A0A2N5END5"/>
<dbReference type="EMBL" id="PJZK01000008">
    <property type="protein sequence ID" value="PLR50176.1"/>
    <property type="molecule type" value="Genomic_DNA"/>
</dbReference>
<organism evidence="2 3">
    <name type="scientific">Chimaeribacter arupi</name>
    <dbReference type="NCBI Taxonomy" id="2060066"/>
    <lineage>
        <taxon>Bacteria</taxon>
        <taxon>Pseudomonadati</taxon>
        <taxon>Pseudomonadota</taxon>
        <taxon>Gammaproteobacteria</taxon>
        <taxon>Enterobacterales</taxon>
        <taxon>Yersiniaceae</taxon>
        <taxon>Chimaeribacter</taxon>
    </lineage>
</organism>
<keyword evidence="2" id="KW-0808">Transferase</keyword>
<dbReference type="Gene3D" id="3.40.630.30">
    <property type="match status" value="1"/>
</dbReference>
<evidence type="ECO:0000313" key="2">
    <source>
        <dbReference type="EMBL" id="PLR50176.1"/>
    </source>
</evidence>
<dbReference type="SUPFAM" id="SSF55729">
    <property type="entry name" value="Acyl-CoA N-acyltransferases (Nat)"/>
    <property type="match status" value="1"/>
</dbReference>
<dbReference type="RefSeq" id="WP_072929290.1">
    <property type="nucleotide sequence ID" value="NZ_CP119397.1"/>
</dbReference>
<keyword evidence="3" id="KW-1185">Reference proteome</keyword>
<sequence length="140" mass="15785">MKLTVVPEVTDTDREALFSGLRGYNRQFIDTRDWGQFGVYARNDAGDMTGGLIASRKGVWLCIDYLWVSEHLRGTGLGSQLVALAEQEGVRTGCRHALVDTFSFQALPFYVKQGYLLQMSLPDFPEPGIQRHYLTKPELL</sequence>
<dbReference type="InterPro" id="IPR000182">
    <property type="entry name" value="GNAT_dom"/>
</dbReference>
<evidence type="ECO:0000259" key="1">
    <source>
        <dbReference type="PROSITE" id="PS51186"/>
    </source>
</evidence>
<dbReference type="OrthoDB" id="9787920at2"/>
<protein>
    <submittedName>
        <fullName evidence="2">N-acetyltransferase</fullName>
    </submittedName>
</protein>
<dbReference type="Pfam" id="PF00583">
    <property type="entry name" value="Acetyltransf_1"/>
    <property type="match status" value="1"/>
</dbReference>
<dbReference type="CDD" id="cd04301">
    <property type="entry name" value="NAT_SF"/>
    <property type="match status" value="1"/>
</dbReference>
<dbReference type="PROSITE" id="PS51186">
    <property type="entry name" value="GNAT"/>
    <property type="match status" value="1"/>
</dbReference>
<evidence type="ECO:0000313" key="3">
    <source>
        <dbReference type="Proteomes" id="UP000234626"/>
    </source>
</evidence>
<proteinExistence type="predicted"/>
<accession>A0A2N5END5</accession>
<feature type="domain" description="N-acetyltransferase" evidence="1">
    <location>
        <begin position="1"/>
        <end position="140"/>
    </location>
</feature>
<reference evidence="2 3" key="1">
    <citation type="submission" date="2017-12" db="EMBL/GenBank/DDBJ databases">
        <title>Characterization of six clinical isolates of Enterochimera gen. nov., a novel genus of the Yersiniaciae family and the three species Enterochimera arupensis sp. nov., Enterochimera coloradensis sp. nov, and Enterochimera californica sp. nov.</title>
        <authorList>
            <person name="Rossi A."/>
            <person name="Fisher M."/>
        </authorList>
    </citation>
    <scope>NUCLEOTIDE SEQUENCE [LARGE SCALE GENOMIC DNA]</scope>
    <source>
        <strain evidence="2 3">2016Iso1</strain>
    </source>
</reference>
<dbReference type="Proteomes" id="UP000234626">
    <property type="component" value="Unassembled WGS sequence"/>
</dbReference>